<dbReference type="GO" id="GO:0005524">
    <property type="term" value="F:ATP binding"/>
    <property type="evidence" value="ECO:0007669"/>
    <property type="project" value="UniProtKB-KW"/>
</dbReference>
<dbReference type="PANTHER" id="PTHR11956:SF5">
    <property type="entry name" value="ARGININE--TRNA LIGASE, CYTOPLASMIC"/>
    <property type="match status" value="1"/>
</dbReference>
<evidence type="ECO:0000256" key="9">
    <source>
        <dbReference type="RuleBase" id="RU363038"/>
    </source>
</evidence>
<dbReference type="AlphaFoldDB" id="A0A0S4JSY3"/>
<evidence type="ECO:0000259" key="11">
    <source>
        <dbReference type="Pfam" id="PF00750"/>
    </source>
</evidence>
<comment type="catalytic activity">
    <reaction evidence="8">
        <text>tRNA(Arg) + L-arginine + ATP = L-arginyl-tRNA(Arg) + AMP + diphosphate</text>
        <dbReference type="Rhea" id="RHEA:20301"/>
        <dbReference type="Rhea" id="RHEA-COMP:9658"/>
        <dbReference type="Rhea" id="RHEA-COMP:9673"/>
        <dbReference type="ChEBI" id="CHEBI:30616"/>
        <dbReference type="ChEBI" id="CHEBI:32682"/>
        <dbReference type="ChEBI" id="CHEBI:33019"/>
        <dbReference type="ChEBI" id="CHEBI:78442"/>
        <dbReference type="ChEBI" id="CHEBI:78513"/>
        <dbReference type="ChEBI" id="CHEBI:456215"/>
        <dbReference type="EC" id="6.1.1.19"/>
    </reaction>
</comment>
<dbReference type="PANTHER" id="PTHR11956">
    <property type="entry name" value="ARGINYL-TRNA SYNTHETASE"/>
    <property type="match status" value="1"/>
</dbReference>
<keyword evidence="14" id="KW-1185">Reference proteome</keyword>
<dbReference type="OrthoDB" id="68056at2759"/>
<name>A0A0S4JSY3_BODSA</name>
<gene>
    <name evidence="13" type="ORF">BSAL_42185</name>
</gene>
<dbReference type="InterPro" id="IPR001278">
    <property type="entry name" value="Arg-tRNA-ligase"/>
</dbReference>
<comment type="similarity">
    <text evidence="1 9">Belongs to the class-I aminoacyl-tRNA synthetase family.</text>
</comment>
<evidence type="ECO:0000256" key="4">
    <source>
        <dbReference type="ARBA" id="ARBA00022741"/>
    </source>
</evidence>
<evidence type="ECO:0000313" key="13">
    <source>
        <dbReference type="EMBL" id="CUG93347.1"/>
    </source>
</evidence>
<keyword evidence="3 9" id="KW-0436">Ligase</keyword>
<protein>
    <recommendedName>
        <fullName evidence="2">arginine--tRNA ligase</fullName>
        <ecNumber evidence="2">6.1.1.19</ecNumber>
    </recommendedName>
</protein>
<dbReference type="SUPFAM" id="SSF52374">
    <property type="entry name" value="Nucleotidylyl transferase"/>
    <property type="match status" value="1"/>
</dbReference>
<evidence type="ECO:0000259" key="12">
    <source>
        <dbReference type="Pfam" id="PF05746"/>
    </source>
</evidence>
<evidence type="ECO:0000256" key="3">
    <source>
        <dbReference type="ARBA" id="ARBA00022598"/>
    </source>
</evidence>
<dbReference type="EC" id="6.1.1.19" evidence="2"/>
<keyword evidence="5 9" id="KW-0067">ATP-binding</keyword>
<feature type="region of interest" description="Disordered" evidence="10">
    <location>
        <begin position="1"/>
        <end position="26"/>
    </location>
</feature>
<dbReference type="SUPFAM" id="SSF47323">
    <property type="entry name" value="Anticodon-binding domain of a subclass of class I aminoacyl-tRNA synthetases"/>
    <property type="match status" value="1"/>
</dbReference>
<dbReference type="Gene3D" id="1.10.730.10">
    <property type="entry name" value="Isoleucyl-tRNA Synthetase, Domain 1"/>
    <property type="match status" value="1"/>
</dbReference>
<dbReference type="InterPro" id="IPR008909">
    <property type="entry name" value="DALR_anticod-bd"/>
</dbReference>
<dbReference type="Pfam" id="PF00750">
    <property type="entry name" value="tRNA-synt_1d"/>
    <property type="match status" value="2"/>
</dbReference>
<evidence type="ECO:0000256" key="5">
    <source>
        <dbReference type="ARBA" id="ARBA00022840"/>
    </source>
</evidence>
<evidence type="ECO:0000256" key="1">
    <source>
        <dbReference type="ARBA" id="ARBA00005594"/>
    </source>
</evidence>
<keyword evidence="4 9" id="KW-0547">Nucleotide-binding</keyword>
<evidence type="ECO:0000313" key="14">
    <source>
        <dbReference type="Proteomes" id="UP000051952"/>
    </source>
</evidence>
<dbReference type="VEuPathDB" id="TriTrypDB:BSAL_42185"/>
<evidence type="ECO:0000256" key="7">
    <source>
        <dbReference type="ARBA" id="ARBA00023146"/>
    </source>
</evidence>
<dbReference type="GO" id="GO:0006420">
    <property type="term" value="P:arginyl-tRNA aminoacylation"/>
    <property type="evidence" value="ECO:0007669"/>
    <property type="project" value="InterPro"/>
</dbReference>
<dbReference type="InterPro" id="IPR014729">
    <property type="entry name" value="Rossmann-like_a/b/a_fold"/>
</dbReference>
<feature type="domain" description="Arginyl-tRNA synthetase catalytic core" evidence="11">
    <location>
        <begin position="326"/>
        <end position="512"/>
    </location>
</feature>
<evidence type="ECO:0000256" key="6">
    <source>
        <dbReference type="ARBA" id="ARBA00022917"/>
    </source>
</evidence>
<dbReference type="Proteomes" id="UP000051952">
    <property type="component" value="Unassembled WGS sequence"/>
</dbReference>
<organism evidence="13 14">
    <name type="scientific">Bodo saltans</name>
    <name type="common">Flagellated protozoan</name>
    <dbReference type="NCBI Taxonomy" id="75058"/>
    <lineage>
        <taxon>Eukaryota</taxon>
        <taxon>Discoba</taxon>
        <taxon>Euglenozoa</taxon>
        <taxon>Kinetoplastea</taxon>
        <taxon>Metakinetoplastina</taxon>
        <taxon>Eubodonida</taxon>
        <taxon>Bodonidae</taxon>
        <taxon>Bodo</taxon>
    </lineage>
</organism>
<keyword evidence="7 9" id="KW-0030">Aminoacyl-tRNA synthetase</keyword>
<evidence type="ECO:0000256" key="8">
    <source>
        <dbReference type="ARBA" id="ARBA00049339"/>
    </source>
</evidence>
<dbReference type="GO" id="GO:0004814">
    <property type="term" value="F:arginine-tRNA ligase activity"/>
    <property type="evidence" value="ECO:0007669"/>
    <property type="project" value="UniProtKB-EC"/>
</dbReference>
<evidence type="ECO:0000256" key="2">
    <source>
        <dbReference type="ARBA" id="ARBA00012837"/>
    </source>
</evidence>
<evidence type="ECO:0000256" key="10">
    <source>
        <dbReference type="SAM" id="MobiDB-lite"/>
    </source>
</evidence>
<feature type="domain" description="Arginyl-tRNA synthetase catalytic core" evidence="11">
    <location>
        <begin position="79"/>
        <end position="289"/>
    </location>
</feature>
<dbReference type="InterPro" id="IPR035684">
    <property type="entry name" value="ArgRS_core"/>
</dbReference>
<accession>A0A0S4JSY3</accession>
<reference evidence="14" key="1">
    <citation type="submission" date="2015-09" db="EMBL/GenBank/DDBJ databases">
        <authorList>
            <consortium name="Pathogen Informatics"/>
        </authorList>
    </citation>
    <scope>NUCLEOTIDE SEQUENCE [LARGE SCALE GENOMIC DNA]</scope>
    <source>
        <strain evidence="14">Lake Konstanz</strain>
    </source>
</reference>
<feature type="compositionally biased region" description="Low complexity" evidence="10">
    <location>
        <begin position="1"/>
        <end position="21"/>
    </location>
</feature>
<sequence length="586" mass="66107">MKESSSGGSSRGGFHSRSSRISGRDSCWTSSSNSGDWFPSSCSGTCSAPAARWHFRCCEAASSLPKWRSRRYWLTFLHPTLPKKCTLVTCGSTIIGDTVCRLFEFCNHEVQRVNHVGDWGTQFGMLILYLKRLHPDFLNNPPEISDLVQFYKAAKKLFDEDAEFKAEARLEVVKLQTYDDTSIKAWKLFCETSRKEFQEIYDRLDVKLEERGESFYNPIIPEVLKILEDAGQTQISDGATIIVSKENKSVAALNAKDIAKLLSNHFVDTKKDGSFTIHPNLVAALKRSQLLKGEEGAEVVSLGKKDKDAKPWDKFDPKMDLDKLATMMEPLYKGQLADELKEVLVAAGSIDGDNIQVPRFTFPLIAKKSDGAATYDTTDLAAMYHRFVLEKVQRVVILTDVGQFEHFRMCAQVAEDMGWMNNGSWAHAGFGLVSGIDGKKLKTRSGDTIKLKELLDEACDRSLATLKEREETDRKQGHSEEEMVALSKKIGYGAVKYFDLKQNRTTDYSFSFDKMLDLTGNTAVFLMYQYARICSIKRKAGVTEEEILKTETVVLEHDKEKNLAICNFKFNAVILKTCEDLFPHHL</sequence>
<dbReference type="Gene3D" id="3.40.50.620">
    <property type="entry name" value="HUPs"/>
    <property type="match status" value="1"/>
</dbReference>
<feature type="domain" description="DALR anticodon binding" evidence="12">
    <location>
        <begin position="526"/>
        <end position="586"/>
    </location>
</feature>
<keyword evidence="6 9" id="KW-0648">Protein biosynthesis</keyword>
<dbReference type="Pfam" id="PF05746">
    <property type="entry name" value="DALR_1"/>
    <property type="match status" value="1"/>
</dbReference>
<dbReference type="InterPro" id="IPR009080">
    <property type="entry name" value="tRNAsynth_Ia_anticodon-bd"/>
</dbReference>
<dbReference type="EMBL" id="CYKH01002144">
    <property type="protein sequence ID" value="CUG93347.1"/>
    <property type="molecule type" value="Genomic_DNA"/>
</dbReference>
<proteinExistence type="inferred from homology"/>